<feature type="domain" description="GHMP kinase N-terminal" evidence="14">
    <location>
        <begin position="66"/>
        <end position="151"/>
    </location>
</feature>
<evidence type="ECO:0000256" key="3">
    <source>
        <dbReference type="ARBA" id="ARBA00012078"/>
    </source>
</evidence>
<protein>
    <recommendedName>
        <fullName evidence="4 13">Homoserine kinase</fullName>
        <shortName evidence="13">HK</shortName>
        <shortName evidence="13">HSK</shortName>
        <ecNumber evidence="3 13">2.7.1.39</ecNumber>
    </recommendedName>
</protein>
<gene>
    <name evidence="13" type="primary">thrB</name>
    <name evidence="16" type="ORF">FH715_00220</name>
</gene>
<dbReference type="Pfam" id="PF08544">
    <property type="entry name" value="GHMP_kinases_C"/>
    <property type="match status" value="1"/>
</dbReference>
<dbReference type="InterPro" id="IPR013750">
    <property type="entry name" value="GHMP_kinase_C_dom"/>
</dbReference>
<dbReference type="PRINTS" id="PR00958">
    <property type="entry name" value="HOMSERKINASE"/>
</dbReference>
<dbReference type="PANTHER" id="PTHR20861">
    <property type="entry name" value="HOMOSERINE/4-DIPHOSPHOCYTIDYL-2-C-METHYL-D-ERYTHRITOL KINASE"/>
    <property type="match status" value="1"/>
</dbReference>
<comment type="catalytic activity">
    <reaction evidence="11 13">
        <text>L-homoserine + ATP = O-phospho-L-homoserine + ADP + H(+)</text>
        <dbReference type="Rhea" id="RHEA:13985"/>
        <dbReference type="ChEBI" id="CHEBI:15378"/>
        <dbReference type="ChEBI" id="CHEBI:30616"/>
        <dbReference type="ChEBI" id="CHEBI:57476"/>
        <dbReference type="ChEBI" id="CHEBI:57590"/>
        <dbReference type="ChEBI" id="CHEBI:456216"/>
        <dbReference type="EC" id="2.7.1.39"/>
    </reaction>
</comment>
<dbReference type="InterPro" id="IPR020568">
    <property type="entry name" value="Ribosomal_Su5_D2-typ_SF"/>
</dbReference>
<dbReference type="Proteomes" id="UP000311713">
    <property type="component" value="Unassembled WGS sequence"/>
</dbReference>
<comment type="function">
    <text evidence="12 13">Catalyzes the ATP-dependent phosphorylation of L-homoserine to L-homoserine phosphate.</text>
</comment>
<evidence type="ECO:0000256" key="13">
    <source>
        <dbReference type="HAMAP-Rule" id="MF_00384"/>
    </source>
</evidence>
<evidence type="ECO:0000256" key="7">
    <source>
        <dbReference type="ARBA" id="ARBA00022697"/>
    </source>
</evidence>
<dbReference type="NCBIfam" id="TIGR00191">
    <property type="entry name" value="thrB"/>
    <property type="match status" value="1"/>
</dbReference>
<dbReference type="InterPro" id="IPR000870">
    <property type="entry name" value="Homoserine_kinase"/>
</dbReference>
<proteinExistence type="inferred from homology"/>
<dbReference type="UniPathway" id="UPA00050">
    <property type="reaction ID" value="UER00064"/>
</dbReference>
<evidence type="ECO:0000256" key="2">
    <source>
        <dbReference type="ARBA" id="ARBA00007370"/>
    </source>
</evidence>
<dbReference type="InterPro" id="IPR006204">
    <property type="entry name" value="GHMP_kinase_N_dom"/>
</dbReference>
<name>A0A5C4VGM5_9ACTN</name>
<keyword evidence="13" id="KW-0963">Cytoplasm</keyword>
<evidence type="ECO:0000256" key="5">
    <source>
        <dbReference type="ARBA" id="ARBA00022605"/>
    </source>
</evidence>
<dbReference type="PROSITE" id="PS00627">
    <property type="entry name" value="GHMP_KINASES_ATP"/>
    <property type="match status" value="1"/>
</dbReference>
<comment type="subcellular location">
    <subcellularLocation>
        <location evidence="13">Cytoplasm</location>
    </subcellularLocation>
</comment>
<keyword evidence="8 13" id="KW-0547">Nucleotide-binding</keyword>
<keyword evidence="7 13" id="KW-0791">Threonine biosynthesis</keyword>
<dbReference type="PIRSF" id="PIRSF000676">
    <property type="entry name" value="Homoser_kin"/>
    <property type="match status" value="1"/>
</dbReference>
<evidence type="ECO:0000256" key="8">
    <source>
        <dbReference type="ARBA" id="ARBA00022741"/>
    </source>
</evidence>
<dbReference type="GO" id="GO:0005737">
    <property type="term" value="C:cytoplasm"/>
    <property type="evidence" value="ECO:0007669"/>
    <property type="project" value="UniProtKB-SubCell"/>
</dbReference>
<dbReference type="InterPro" id="IPR006203">
    <property type="entry name" value="GHMP_knse_ATP-bd_CS"/>
</dbReference>
<evidence type="ECO:0000256" key="9">
    <source>
        <dbReference type="ARBA" id="ARBA00022777"/>
    </source>
</evidence>
<dbReference type="SUPFAM" id="SSF54211">
    <property type="entry name" value="Ribosomal protein S5 domain 2-like"/>
    <property type="match status" value="1"/>
</dbReference>
<dbReference type="AlphaFoldDB" id="A0A5C4VGM5"/>
<keyword evidence="17" id="KW-1185">Reference proteome</keyword>
<comment type="pathway">
    <text evidence="1 13">Amino-acid biosynthesis; L-threonine biosynthesis; L-threonine from L-aspartate: step 4/5.</text>
</comment>
<evidence type="ECO:0000256" key="11">
    <source>
        <dbReference type="ARBA" id="ARBA00049375"/>
    </source>
</evidence>
<dbReference type="GO" id="GO:0005524">
    <property type="term" value="F:ATP binding"/>
    <property type="evidence" value="ECO:0007669"/>
    <property type="project" value="UniProtKB-UniRule"/>
</dbReference>
<evidence type="ECO:0000256" key="12">
    <source>
        <dbReference type="ARBA" id="ARBA00049954"/>
    </source>
</evidence>
<keyword evidence="5 13" id="KW-0028">Amino-acid biosynthesis</keyword>
<evidence type="ECO:0000256" key="4">
    <source>
        <dbReference type="ARBA" id="ARBA00017858"/>
    </source>
</evidence>
<accession>A0A5C4VGM5</accession>
<evidence type="ECO:0000256" key="6">
    <source>
        <dbReference type="ARBA" id="ARBA00022679"/>
    </source>
</evidence>
<keyword evidence="6 13" id="KW-0808">Transferase</keyword>
<evidence type="ECO:0000259" key="15">
    <source>
        <dbReference type="Pfam" id="PF08544"/>
    </source>
</evidence>
<evidence type="ECO:0000259" key="14">
    <source>
        <dbReference type="Pfam" id="PF00288"/>
    </source>
</evidence>
<feature type="binding site" evidence="13">
    <location>
        <begin position="95"/>
        <end position="105"/>
    </location>
    <ligand>
        <name>ATP</name>
        <dbReference type="ChEBI" id="CHEBI:30616"/>
    </ligand>
</feature>
<sequence length="308" mass="31351">MAHPAFRAAAVRVRVPATSANLGPGFDALGLALGLYDDVVVRVAESGLHLDIAGEGADSVPRDESNLLVRTLRTAFDALGGQPRGLEIVCANRVPHGRGLGSSSAAICAGLVAARAVTTGGEAKLDDVALLELASEIEGHPDNVAACLLGGFTLAWGESGAVRAIRMEPAATVVPLVFVPARPLATETARGLLPRAVPHADAAVNAGRAALLVEALTRRPELLLPATDDRIHQDYRAPAMPESMELVGRLRAEGVPAVISGAGPTVLALADEAQVDKSALLAGEGWAANRLSLDTAGASVLPLAGAAA</sequence>
<keyword evidence="10 13" id="KW-0067">ATP-binding</keyword>
<dbReference type="GO" id="GO:0009088">
    <property type="term" value="P:threonine biosynthetic process"/>
    <property type="evidence" value="ECO:0007669"/>
    <property type="project" value="UniProtKB-UniRule"/>
</dbReference>
<dbReference type="RefSeq" id="WP_139639932.1">
    <property type="nucleotide sequence ID" value="NZ_BAAAZS010000014.1"/>
</dbReference>
<dbReference type="InterPro" id="IPR014721">
    <property type="entry name" value="Ribsml_uS5_D2-typ_fold_subgr"/>
</dbReference>
<dbReference type="PANTHER" id="PTHR20861:SF1">
    <property type="entry name" value="HOMOSERINE KINASE"/>
    <property type="match status" value="1"/>
</dbReference>
<dbReference type="EMBL" id="VDGT01000001">
    <property type="protein sequence ID" value="TNM34169.1"/>
    <property type="molecule type" value="Genomic_DNA"/>
</dbReference>
<comment type="similarity">
    <text evidence="2 13">Belongs to the GHMP kinase family. Homoserine kinase subfamily.</text>
</comment>
<evidence type="ECO:0000313" key="17">
    <source>
        <dbReference type="Proteomes" id="UP000311713"/>
    </source>
</evidence>
<dbReference type="GO" id="GO:0004413">
    <property type="term" value="F:homoserine kinase activity"/>
    <property type="evidence" value="ECO:0007669"/>
    <property type="project" value="UniProtKB-UniRule"/>
</dbReference>
<organism evidence="16 17">
    <name type="scientific">Streptomyces sedi</name>
    <dbReference type="NCBI Taxonomy" id="555059"/>
    <lineage>
        <taxon>Bacteria</taxon>
        <taxon>Bacillati</taxon>
        <taxon>Actinomycetota</taxon>
        <taxon>Actinomycetes</taxon>
        <taxon>Kitasatosporales</taxon>
        <taxon>Streptomycetaceae</taxon>
        <taxon>Streptomyces</taxon>
    </lineage>
</organism>
<dbReference type="Gene3D" id="3.30.70.890">
    <property type="entry name" value="GHMP kinase, C-terminal domain"/>
    <property type="match status" value="1"/>
</dbReference>
<evidence type="ECO:0000256" key="1">
    <source>
        <dbReference type="ARBA" id="ARBA00005015"/>
    </source>
</evidence>
<dbReference type="HAMAP" id="MF_00384">
    <property type="entry name" value="Homoser_kinase"/>
    <property type="match status" value="1"/>
</dbReference>
<evidence type="ECO:0000313" key="16">
    <source>
        <dbReference type="EMBL" id="TNM34169.1"/>
    </source>
</evidence>
<feature type="domain" description="GHMP kinase C-terminal" evidence="15">
    <location>
        <begin position="223"/>
        <end position="277"/>
    </location>
</feature>
<dbReference type="InterPro" id="IPR036554">
    <property type="entry name" value="GHMP_kinase_C_sf"/>
</dbReference>
<dbReference type="Gene3D" id="3.30.230.10">
    <property type="match status" value="1"/>
</dbReference>
<dbReference type="OrthoDB" id="9769912at2"/>
<reference evidence="16 17" key="1">
    <citation type="submission" date="2019-06" db="EMBL/GenBank/DDBJ databases">
        <title>Draft genome of Streptomyces sedi sp. JCM16909.</title>
        <authorList>
            <person name="Klykleung N."/>
            <person name="Tanasupawat S."/>
            <person name="Kudo T."/>
            <person name="Yuki M."/>
            <person name="Ohkuma M."/>
        </authorList>
    </citation>
    <scope>NUCLEOTIDE SEQUENCE [LARGE SCALE GENOMIC DNA]</scope>
    <source>
        <strain evidence="16 17">JCM 16909</strain>
    </source>
</reference>
<evidence type="ECO:0000256" key="10">
    <source>
        <dbReference type="ARBA" id="ARBA00022840"/>
    </source>
</evidence>
<dbReference type="EC" id="2.7.1.39" evidence="3 13"/>
<dbReference type="SUPFAM" id="SSF55060">
    <property type="entry name" value="GHMP Kinase, C-terminal domain"/>
    <property type="match status" value="1"/>
</dbReference>
<dbReference type="Pfam" id="PF00288">
    <property type="entry name" value="GHMP_kinases_N"/>
    <property type="match status" value="1"/>
</dbReference>
<keyword evidence="9 13" id="KW-0418">Kinase</keyword>
<comment type="caution">
    <text evidence="16">The sequence shown here is derived from an EMBL/GenBank/DDBJ whole genome shotgun (WGS) entry which is preliminary data.</text>
</comment>